<dbReference type="GeneID" id="87830257"/>
<evidence type="ECO:0000313" key="2">
    <source>
        <dbReference type="EMBL" id="KAK4121446.1"/>
    </source>
</evidence>
<keyword evidence="1" id="KW-0812">Transmembrane</keyword>
<dbReference type="EMBL" id="MU853234">
    <property type="protein sequence ID" value="KAK4121446.1"/>
    <property type="molecule type" value="Genomic_DNA"/>
</dbReference>
<evidence type="ECO:0000313" key="3">
    <source>
        <dbReference type="Proteomes" id="UP001302602"/>
    </source>
</evidence>
<name>A0AAN6Z115_9PEZI</name>
<keyword evidence="1" id="KW-1133">Transmembrane helix</keyword>
<reference evidence="2" key="2">
    <citation type="submission" date="2023-05" db="EMBL/GenBank/DDBJ databases">
        <authorList>
            <consortium name="Lawrence Berkeley National Laboratory"/>
            <person name="Steindorff A."/>
            <person name="Hensen N."/>
            <person name="Bonometti L."/>
            <person name="Westerberg I."/>
            <person name="Brannstrom I.O."/>
            <person name="Guillou S."/>
            <person name="Cros-Aarteil S."/>
            <person name="Calhoun S."/>
            <person name="Haridas S."/>
            <person name="Kuo A."/>
            <person name="Mondo S."/>
            <person name="Pangilinan J."/>
            <person name="Riley R."/>
            <person name="Labutti K."/>
            <person name="Andreopoulos B."/>
            <person name="Lipzen A."/>
            <person name="Chen C."/>
            <person name="Yanf M."/>
            <person name="Daum C."/>
            <person name="Ng V."/>
            <person name="Clum A."/>
            <person name="Ohm R."/>
            <person name="Martin F."/>
            <person name="Silar P."/>
            <person name="Natvig D."/>
            <person name="Lalanne C."/>
            <person name="Gautier V."/>
            <person name="Ament-Velasquez S.L."/>
            <person name="Kruys A."/>
            <person name="Hutchinson M.I."/>
            <person name="Powell A.J."/>
            <person name="Barry K."/>
            <person name="Miller A.N."/>
            <person name="Grigoriev I.V."/>
            <person name="Debuchy R."/>
            <person name="Gladieux P."/>
            <person name="Thoren M.H."/>
            <person name="Johannesson H."/>
        </authorList>
    </citation>
    <scope>NUCLEOTIDE SEQUENCE</scope>
    <source>
        <strain evidence="2">CBS 731.68</strain>
    </source>
</reference>
<protein>
    <submittedName>
        <fullName evidence="2">Uncharacterized protein</fullName>
    </submittedName>
</protein>
<organism evidence="2 3">
    <name type="scientific">Parathielavia appendiculata</name>
    <dbReference type="NCBI Taxonomy" id="2587402"/>
    <lineage>
        <taxon>Eukaryota</taxon>
        <taxon>Fungi</taxon>
        <taxon>Dikarya</taxon>
        <taxon>Ascomycota</taxon>
        <taxon>Pezizomycotina</taxon>
        <taxon>Sordariomycetes</taxon>
        <taxon>Sordariomycetidae</taxon>
        <taxon>Sordariales</taxon>
        <taxon>Chaetomiaceae</taxon>
        <taxon>Parathielavia</taxon>
    </lineage>
</organism>
<reference evidence="2" key="1">
    <citation type="journal article" date="2023" name="Mol. Phylogenet. Evol.">
        <title>Genome-scale phylogeny and comparative genomics of the fungal order Sordariales.</title>
        <authorList>
            <person name="Hensen N."/>
            <person name="Bonometti L."/>
            <person name="Westerberg I."/>
            <person name="Brannstrom I.O."/>
            <person name="Guillou S."/>
            <person name="Cros-Aarteil S."/>
            <person name="Calhoun S."/>
            <person name="Haridas S."/>
            <person name="Kuo A."/>
            <person name="Mondo S."/>
            <person name="Pangilinan J."/>
            <person name="Riley R."/>
            <person name="LaButti K."/>
            <person name="Andreopoulos B."/>
            <person name="Lipzen A."/>
            <person name="Chen C."/>
            <person name="Yan M."/>
            <person name="Daum C."/>
            <person name="Ng V."/>
            <person name="Clum A."/>
            <person name="Steindorff A."/>
            <person name="Ohm R.A."/>
            <person name="Martin F."/>
            <person name="Silar P."/>
            <person name="Natvig D.O."/>
            <person name="Lalanne C."/>
            <person name="Gautier V."/>
            <person name="Ament-Velasquez S.L."/>
            <person name="Kruys A."/>
            <person name="Hutchinson M.I."/>
            <person name="Powell A.J."/>
            <person name="Barry K."/>
            <person name="Miller A.N."/>
            <person name="Grigoriev I.V."/>
            <person name="Debuchy R."/>
            <person name="Gladieux P."/>
            <person name="Hiltunen Thoren M."/>
            <person name="Johannesson H."/>
        </authorList>
    </citation>
    <scope>NUCLEOTIDE SEQUENCE</scope>
    <source>
        <strain evidence="2">CBS 731.68</strain>
    </source>
</reference>
<sequence length="101" mass="11209">MLGGIVRIFSVQPRCGRVGFSCWLLSFLIGVLEFLALTNSIEALTHRKWGASHRPVLVGPMASAIRRKLLAMGLLRDFPALRSVRRIRTLPYAGMSNSNSQ</sequence>
<comment type="caution">
    <text evidence="2">The sequence shown here is derived from an EMBL/GenBank/DDBJ whole genome shotgun (WGS) entry which is preliminary data.</text>
</comment>
<dbReference type="Proteomes" id="UP001302602">
    <property type="component" value="Unassembled WGS sequence"/>
</dbReference>
<evidence type="ECO:0000256" key="1">
    <source>
        <dbReference type="SAM" id="Phobius"/>
    </source>
</evidence>
<feature type="transmembrane region" description="Helical" evidence="1">
    <location>
        <begin position="18"/>
        <end position="38"/>
    </location>
</feature>
<dbReference type="AlphaFoldDB" id="A0AAN6Z115"/>
<dbReference type="RefSeq" id="XP_062645217.1">
    <property type="nucleotide sequence ID" value="XM_062793488.1"/>
</dbReference>
<gene>
    <name evidence="2" type="ORF">N657DRAFT_648282</name>
</gene>
<accession>A0AAN6Z115</accession>
<keyword evidence="1" id="KW-0472">Membrane</keyword>
<proteinExistence type="predicted"/>
<keyword evidence="3" id="KW-1185">Reference proteome</keyword>